<organism evidence="2">
    <name type="scientific">Desulfofervidus auxilii</name>
    <dbReference type="NCBI Taxonomy" id="1621989"/>
    <lineage>
        <taxon>Bacteria</taxon>
        <taxon>Pseudomonadati</taxon>
        <taxon>Thermodesulfobacteriota</taxon>
        <taxon>Candidatus Desulfofervidia</taxon>
        <taxon>Candidatus Desulfofervidales</taxon>
        <taxon>Candidatus Desulfofervidaceae</taxon>
        <taxon>Candidatus Desulfofervidus</taxon>
    </lineage>
</organism>
<protein>
    <submittedName>
        <fullName evidence="2">Uncharacterized protein</fullName>
    </submittedName>
</protein>
<proteinExistence type="predicted"/>
<reference evidence="2" key="1">
    <citation type="journal article" date="2020" name="mSystems">
        <title>Genome- and Community-Level Interaction Insights into Carbon Utilization and Element Cycling Functions of Hydrothermarchaeota in Hydrothermal Sediment.</title>
        <authorList>
            <person name="Zhou Z."/>
            <person name="Liu Y."/>
            <person name="Xu W."/>
            <person name="Pan J."/>
            <person name="Luo Z.H."/>
            <person name="Li M."/>
        </authorList>
    </citation>
    <scope>NUCLEOTIDE SEQUENCE [LARGE SCALE GENOMIC DNA]</scope>
    <source>
        <strain evidence="2">HyVt-233</strain>
    </source>
</reference>
<evidence type="ECO:0000256" key="1">
    <source>
        <dbReference type="SAM" id="Phobius"/>
    </source>
</evidence>
<comment type="caution">
    <text evidence="2">The sequence shown here is derived from an EMBL/GenBank/DDBJ whole genome shotgun (WGS) entry which is preliminary data.</text>
</comment>
<dbReference type="EMBL" id="DRBS01000307">
    <property type="protein sequence ID" value="HDD44836.1"/>
    <property type="molecule type" value="Genomic_DNA"/>
</dbReference>
<dbReference type="Proteomes" id="UP000886289">
    <property type="component" value="Unassembled WGS sequence"/>
</dbReference>
<accession>A0A7C0U3E4</accession>
<feature type="transmembrane region" description="Helical" evidence="1">
    <location>
        <begin position="6"/>
        <end position="28"/>
    </location>
</feature>
<gene>
    <name evidence="2" type="ORF">ENG63_08275</name>
</gene>
<keyword evidence="1" id="KW-1133">Transmembrane helix</keyword>
<sequence length="93" mass="11056">MNTIVTIILAVLLPLFSLVFLIVGIRIGQHLPKNFSLKEQPKKVINEDDEFLYYKEKLEKKYNKPLTEKEVKKLAKELYYNADDDEEYLKETY</sequence>
<name>A0A7C0U3E4_DESA2</name>
<evidence type="ECO:0000313" key="2">
    <source>
        <dbReference type="EMBL" id="HDD44836.1"/>
    </source>
</evidence>
<keyword evidence="1" id="KW-0472">Membrane</keyword>
<dbReference type="AlphaFoldDB" id="A0A7C0U3E4"/>
<keyword evidence="1" id="KW-0812">Transmembrane</keyword>